<dbReference type="InterPro" id="IPR028098">
    <property type="entry name" value="Glyco_trans_4-like_N"/>
</dbReference>
<feature type="domain" description="Glycosyl transferase family 1" evidence="1">
    <location>
        <begin position="290"/>
        <end position="386"/>
    </location>
</feature>
<dbReference type="KEGG" id="mbur:EQU24_00355"/>
<reference evidence="4" key="1">
    <citation type="journal article" date="2019" name="J. Bacteriol.">
        <title>A Mutagenic Screen Identifies a TonB-Dependent Receptor Required for the Lanthanide Metal Switch in the Type I Methanotroph 'Methylotuvimicrobium buryatense' 5GB1C.</title>
        <authorList>
            <person name="Groom J.D."/>
            <person name="Ford S.M."/>
            <person name="Pesesky M.W."/>
            <person name="Lidstrom M.E."/>
        </authorList>
    </citation>
    <scope>NUCLEOTIDE SEQUENCE [LARGE SCALE GENOMIC DNA]</scope>
    <source>
        <strain evidence="4">5GB1C</strain>
    </source>
</reference>
<evidence type="ECO:0000259" key="2">
    <source>
        <dbReference type="Pfam" id="PF13439"/>
    </source>
</evidence>
<dbReference type="STRING" id="675511.GCA_000341735_02931"/>
<dbReference type="Gene3D" id="3.40.50.2000">
    <property type="entry name" value="Glycogen Phosphorylase B"/>
    <property type="match status" value="2"/>
</dbReference>
<dbReference type="Pfam" id="PF00534">
    <property type="entry name" value="Glycos_transf_1"/>
    <property type="match status" value="1"/>
</dbReference>
<evidence type="ECO:0000313" key="4">
    <source>
        <dbReference type="Proteomes" id="UP000305881"/>
    </source>
</evidence>
<feature type="domain" description="Glycosyltransferase subfamily 4-like N-terminal" evidence="2">
    <location>
        <begin position="13"/>
        <end position="215"/>
    </location>
</feature>
<dbReference type="OrthoDB" id="9802524at2"/>
<protein>
    <submittedName>
        <fullName evidence="3">Glycosyltransferase</fullName>
    </submittedName>
</protein>
<evidence type="ECO:0000313" key="3">
    <source>
        <dbReference type="EMBL" id="QCW80878.1"/>
    </source>
</evidence>
<dbReference type="Pfam" id="PF13439">
    <property type="entry name" value="Glyco_transf_4"/>
    <property type="match status" value="1"/>
</dbReference>
<sequence length="412" mass="46214">MKVTHLNCSDISGGAARAAYRIHHALRQQGIDSRMCVANAQAGDWTVMGPQSKWSKAISKLRPLLGALCSKSLSSGNSTFNSLAILPSNRSKNLNASDSGVIHLHWVNDEMMSISDIARLNKPIVWTLHDMWAFSGAEHYPEHQRWQEGYTKENRPDSERGLDVNRWVWKHKRKHWQRPFHIVTPSHWLADCVRKSVLMGDWPLTVIPNAIDTEKWSPVDKALARQLLHLPEDVPLLLFGAIGGVSDFRKGFDLLQASLLHLQGLMPDLELLVLGQLAPKHPQGFGFPMHYTGHLHDDVSLRLFYSAADAIVVPSRQDNLPNAGVESLACGTPVIAFDTCGLPDIVRHKHSGYLARAFDIEDLAWGIQWVMQDEKRNDELSQNARTDAVARFSYSIVANQYSRLYQSLVSSV</sequence>
<accession>A0A4P9UIM1</accession>
<organism evidence="3 4">
    <name type="scientific">Methylotuvimicrobium buryatense</name>
    <name type="common">Methylomicrobium buryatense</name>
    <dbReference type="NCBI Taxonomy" id="95641"/>
    <lineage>
        <taxon>Bacteria</taxon>
        <taxon>Pseudomonadati</taxon>
        <taxon>Pseudomonadota</taxon>
        <taxon>Gammaproteobacteria</taxon>
        <taxon>Methylococcales</taxon>
        <taxon>Methylococcaceae</taxon>
        <taxon>Methylotuvimicrobium</taxon>
    </lineage>
</organism>
<dbReference type="GO" id="GO:1901135">
    <property type="term" value="P:carbohydrate derivative metabolic process"/>
    <property type="evidence" value="ECO:0007669"/>
    <property type="project" value="UniProtKB-ARBA"/>
</dbReference>
<dbReference type="AlphaFoldDB" id="A0A4P9UIM1"/>
<name>A0A4P9UIM1_METBY</name>
<proteinExistence type="predicted"/>
<dbReference type="RefSeq" id="WP_017841413.1">
    <property type="nucleotide sequence ID" value="NZ_CP035467.1"/>
</dbReference>
<keyword evidence="4" id="KW-1185">Reference proteome</keyword>
<dbReference type="EMBL" id="CP035467">
    <property type="protein sequence ID" value="QCW80878.1"/>
    <property type="molecule type" value="Genomic_DNA"/>
</dbReference>
<dbReference type="GO" id="GO:0016757">
    <property type="term" value="F:glycosyltransferase activity"/>
    <property type="evidence" value="ECO:0007669"/>
    <property type="project" value="InterPro"/>
</dbReference>
<evidence type="ECO:0000259" key="1">
    <source>
        <dbReference type="Pfam" id="PF00534"/>
    </source>
</evidence>
<dbReference type="InterPro" id="IPR001296">
    <property type="entry name" value="Glyco_trans_1"/>
</dbReference>
<dbReference type="CDD" id="cd03825">
    <property type="entry name" value="GT4_WcaC-like"/>
    <property type="match status" value="1"/>
</dbReference>
<gene>
    <name evidence="3" type="ORF">EQU24_00355</name>
</gene>
<dbReference type="Proteomes" id="UP000305881">
    <property type="component" value="Chromosome"/>
</dbReference>
<dbReference type="PANTHER" id="PTHR12526">
    <property type="entry name" value="GLYCOSYLTRANSFERASE"/>
    <property type="match status" value="1"/>
</dbReference>
<dbReference type="SUPFAM" id="SSF53756">
    <property type="entry name" value="UDP-Glycosyltransferase/glycogen phosphorylase"/>
    <property type="match status" value="1"/>
</dbReference>